<evidence type="ECO:0000313" key="1">
    <source>
        <dbReference type="EMBL" id="VAW82927.1"/>
    </source>
</evidence>
<dbReference type="AlphaFoldDB" id="A0A3B0Z611"/>
<dbReference type="EMBL" id="UOFM01000497">
    <property type="protein sequence ID" value="VAW82927.1"/>
    <property type="molecule type" value="Genomic_DNA"/>
</dbReference>
<dbReference type="PANTHER" id="PTHR35841">
    <property type="entry name" value="PHOSPHONATES-BINDING PERIPLASMIC PROTEIN"/>
    <property type="match status" value="1"/>
</dbReference>
<dbReference type="PANTHER" id="PTHR35841:SF1">
    <property type="entry name" value="PHOSPHONATES-BINDING PERIPLASMIC PROTEIN"/>
    <property type="match status" value="1"/>
</dbReference>
<dbReference type="Gene3D" id="3.40.190.10">
    <property type="entry name" value="Periplasmic binding protein-like II"/>
    <property type="match status" value="2"/>
</dbReference>
<reference evidence="1" key="1">
    <citation type="submission" date="2018-06" db="EMBL/GenBank/DDBJ databases">
        <authorList>
            <person name="Zhirakovskaya E."/>
        </authorList>
    </citation>
    <scope>NUCLEOTIDE SEQUENCE</scope>
</reference>
<accession>A0A3B0Z611</accession>
<organism evidence="1">
    <name type="scientific">hydrothermal vent metagenome</name>
    <dbReference type="NCBI Taxonomy" id="652676"/>
    <lineage>
        <taxon>unclassified sequences</taxon>
        <taxon>metagenomes</taxon>
        <taxon>ecological metagenomes</taxon>
    </lineage>
</organism>
<dbReference type="SUPFAM" id="SSF53850">
    <property type="entry name" value="Periplasmic binding protein-like II"/>
    <property type="match status" value="1"/>
</dbReference>
<protein>
    <recommendedName>
        <fullName evidence="2">ABC transporter, substrate-binding protein (Cluster 12, methionine/phosphonates)</fullName>
    </recommendedName>
</protein>
<gene>
    <name evidence="1" type="ORF">MNBD_GAMMA14-1114</name>
</gene>
<name>A0A3B0Z611_9ZZZZ</name>
<evidence type="ECO:0008006" key="2">
    <source>
        <dbReference type="Google" id="ProtNLM"/>
    </source>
</evidence>
<proteinExistence type="predicted"/>
<feature type="non-terminal residue" evidence="1">
    <location>
        <position position="1"/>
    </location>
</feature>
<sequence>PERLVKRFSPLTAYLSRELGIEIRMETAPDFLTFVQRTHDEQRYDILFTAPHLYYLAHKNHGYHAIARVDQAGMQAVIVAPHSRGIVSIEDLRGQRLATTDPLALATMLVRARLEEAGINPDKDLTLIATPSHNASLLSTYQGVTDAAALILPLFRRASPEIRESMIIVAKTRMVPHMPISVAPWVDKTMAERIGHALMKLDKSPEGRSLLAHLDWPGFVPAREEEYATLGWITEQLKVH</sequence>
<dbReference type="Pfam" id="PF12974">
    <property type="entry name" value="Phosphonate-bd"/>
    <property type="match status" value="1"/>
</dbReference>